<evidence type="ECO:0000256" key="1">
    <source>
        <dbReference type="SAM" id="MobiDB-lite"/>
    </source>
</evidence>
<organism evidence="2 3">
    <name type="scientific">Trichophyton equinum (strain ATCC MYA-4606 / CBS 127.97)</name>
    <name type="common">Horse ringworm fungus</name>
    <dbReference type="NCBI Taxonomy" id="559882"/>
    <lineage>
        <taxon>Eukaryota</taxon>
        <taxon>Fungi</taxon>
        <taxon>Dikarya</taxon>
        <taxon>Ascomycota</taxon>
        <taxon>Pezizomycotina</taxon>
        <taxon>Eurotiomycetes</taxon>
        <taxon>Eurotiomycetidae</taxon>
        <taxon>Onygenales</taxon>
        <taxon>Arthrodermataceae</taxon>
        <taxon>Trichophyton</taxon>
    </lineage>
</organism>
<sequence length="160" mass="17908">MAFITAYRGRHGPKERGPPFYPPSGRLRLAQPGRTRRHASGGGSRREEDEDKYSVEGERRIGVALQLYSPTSTATTLLDTDESATGIVKRRRESLLSATLQEGKGRERESERANPAETLAKEERRDRPQTDKTSREEEAEANQGMPRPWGEEKGQGWDAG</sequence>
<dbReference type="Proteomes" id="UP000009169">
    <property type="component" value="Unassembled WGS sequence"/>
</dbReference>
<keyword evidence="3" id="KW-1185">Reference proteome</keyword>
<feature type="compositionally biased region" description="Basic and acidic residues" evidence="1">
    <location>
        <begin position="149"/>
        <end position="160"/>
    </location>
</feature>
<name>F2PJH3_TRIEC</name>
<feature type="compositionally biased region" description="Basic and acidic residues" evidence="1">
    <location>
        <begin position="44"/>
        <end position="57"/>
    </location>
</feature>
<accession>F2PJH3</accession>
<dbReference type="AlphaFoldDB" id="F2PJH3"/>
<proteinExistence type="predicted"/>
<reference evidence="3" key="1">
    <citation type="journal article" date="2012" name="MBio">
        <title>Comparative genome analysis of Trichophyton rubrum and related dermatophytes reveals candidate genes involved in infection.</title>
        <authorList>
            <person name="Martinez D.A."/>
            <person name="Oliver B.G."/>
            <person name="Graeser Y."/>
            <person name="Goldberg J.M."/>
            <person name="Li W."/>
            <person name="Martinez-Rossi N.M."/>
            <person name="Monod M."/>
            <person name="Shelest E."/>
            <person name="Barton R.C."/>
            <person name="Birch E."/>
            <person name="Brakhage A.A."/>
            <person name="Chen Z."/>
            <person name="Gurr S.J."/>
            <person name="Heiman D."/>
            <person name="Heitman J."/>
            <person name="Kosti I."/>
            <person name="Rossi A."/>
            <person name="Saif S."/>
            <person name="Samalova M."/>
            <person name="Saunders C.W."/>
            <person name="Shea T."/>
            <person name="Summerbell R.C."/>
            <person name="Xu J."/>
            <person name="Young S."/>
            <person name="Zeng Q."/>
            <person name="Birren B.W."/>
            <person name="Cuomo C.A."/>
            <person name="White T.C."/>
        </authorList>
    </citation>
    <scope>NUCLEOTIDE SEQUENCE [LARGE SCALE GENOMIC DNA]</scope>
    <source>
        <strain evidence="3">ATCC MYA-4606 / CBS 127.97</strain>
    </source>
</reference>
<dbReference type="EMBL" id="DS995720">
    <property type="protein sequence ID" value="EGE02040.1"/>
    <property type="molecule type" value="Genomic_DNA"/>
</dbReference>
<evidence type="ECO:0000313" key="3">
    <source>
        <dbReference type="Proteomes" id="UP000009169"/>
    </source>
</evidence>
<feature type="region of interest" description="Disordered" evidence="1">
    <location>
        <begin position="1"/>
        <end position="57"/>
    </location>
</feature>
<evidence type="ECO:0000313" key="2">
    <source>
        <dbReference type="EMBL" id="EGE02040.1"/>
    </source>
</evidence>
<gene>
    <name evidence="2" type="ORF">TEQG_01080</name>
</gene>
<feature type="compositionally biased region" description="Basic and acidic residues" evidence="1">
    <location>
        <begin position="103"/>
        <end position="136"/>
    </location>
</feature>
<dbReference type="VEuPathDB" id="FungiDB:TEQG_01080"/>
<feature type="region of interest" description="Disordered" evidence="1">
    <location>
        <begin position="79"/>
        <end position="160"/>
    </location>
</feature>
<dbReference type="HOGENOM" id="CLU_1653388_0_0_1"/>
<protein>
    <submittedName>
        <fullName evidence="2">Uncharacterized protein</fullName>
    </submittedName>
</protein>